<dbReference type="SUPFAM" id="SSF56059">
    <property type="entry name" value="Glutathione synthetase ATP-binding domain-like"/>
    <property type="match status" value="1"/>
</dbReference>
<dbReference type="PROSITE" id="PS50975">
    <property type="entry name" value="ATP_GRASP"/>
    <property type="match status" value="1"/>
</dbReference>
<name>A0AA46Z0V6_BACT4</name>
<keyword evidence="3 4" id="KW-0067">ATP-binding</keyword>
<dbReference type="InterPro" id="IPR052032">
    <property type="entry name" value="ATP-dep_AA_Ligase"/>
</dbReference>
<dbReference type="Proteomes" id="UP001156216">
    <property type="component" value="Chromosome"/>
</dbReference>
<dbReference type="Pfam" id="PF02786">
    <property type="entry name" value="CPSase_L_D2"/>
    <property type="match status" value="1"/>
</dbReference>
<organism evidence="6 7">
    <name type="scientific">Bacteroides thetaiotaomicron</name>
    <dbReference type="NCBI Taxonomy" id="818"/>
    <lineage>
        <taxon>Bacteria</taxon>
        <taxon>Pseudomonadati</taxon>
        <taxon>Bacteroidota</taxon>
        <taxon>Bacteroidia</taxon>
        <taxon>Bacteroidales</taxon>
        <taxon>Bacteroidaceae</taxon>
        <taxon>Bacteroides</taxon>
    </lineage>
</organism>
<dbReference type="SUPFAM" id="SSF52440">
    <property type="entry name" value="PreATP-grasp domain"/>
    <property type="match status" value="1"/>
</dbReference>
<evidence type="ECO:0000256" key="2">
    <source>
        <dbReference type="ARBA" id="ARBA00022741"/>
    </source>
</evidence>
<keyword evidence="2 4" id="KW-0547">Nucleotide-binding</keyword>
<evidence type="ECO:0000256" key="4">
    <source>
        <dbReference type="PROSITE-ProRule" id="PRU00409"/>
    </source>
</evidence>
<dbReference type="Gene3D" id="3.40.50.20">
    <property type="match status" value="1"/>
</dbReference>
<evidence type="ECO:0000259" key="5">
    <source>
        <dbReference type="PROSITE" id="PS50975"/>
    </source>
</evidence>
<evidence type="ECO:0000313" key="6">
    <source>
        <dbReference type="EMBL" id="UYU70238.1"/>
    </source>
</evidence>
<dbReference type="InterPro" id="IPR013815">
    <property type="entry name" value="ATP_grasp_subdomain_1"/>
</dbReference>
<dbReference type="PANTHER" id="PTHR43585:SF2">
    <property type="entry name" value="ATP-GRASP ENZYME FSQD"/>
    <property type="match status" value="1"/>
</dbReference>
<dbReference type="PANTHER" id="PTHR43585">
    <property type="entry name" value="FUMIPYRROLE BIOSYNTHESIS PROTEIN C"/>
    <property type="match status" value="1"/>
</dbReference>
<evidence type="ECO:0000256" key="3">
    <source>
        <dbReference type="ARBA" id="ARBA00022840"/>
    </source>
</evidence>
<accession>A0AA46Z0V6</accession>
<dbReference type="RefSeq" id="WP_229098115.1">
    <property type="nucleotide sequence ID" value="NZ_CP072242.1"/>
</dbReference>
<reference evidence="6" key="1">
    <citation type="submission" date="2021-06" db="EMBL/GenBank/DDBJ databases">
        <title>Interrogation of the integrated mobile genetic elements in gut-associated Bacteroides with a consensus prediction approach.</title>
        <authorList>
            <person name="Campbell D.E."/>
            <person name="Leigh J.R."/>
            <person name="Kim T."/>
            <person name="England W."/>
            <person name="Whitaker R.J."/>
            <person name="Degnan P.H."/>
        </authorList>
    </citation>
    <scope>NUCLEOTIDE SEQUENCE</scope>
    <source>
        <strain evidence="6">VPI-BTDOT2</strain>
    </source>
</reference>
<proteinExistence type="predicted"/>
<dbReference type="InterPro" id="IPR016185">
    <property type="entry name" value="PreATP-grasp_dom_sf"/>
</dbReference>
<evidence type="ECO:0000256" key="1">
    <source>
        <dbReference type="ARBA" id="ARBA00022598"/>
    </source>
</evidence>
<dbReference type="InterPro" id="IPR011761">
    <property type="entry name" value="ATP-grasp"/>
</dbReference>
<dbReference type="EMBL" id="CP083681">
    <property type="protein sequence ID" value="UYU70238.1"/>
    <property type="molecule type" value="Genomic_DNA"/>
</dbReference>
<dbReference type="GO" id="GO:0016874">
    <property type="term" value="F:ligase activity"/>
    <property type="evidence" value="ECO:0007669"/>
    <property type="project" value="UniProtKB-KW"/>
</dbReference>
<keyword evidence="1" id="KW-0436">Ligase</keyword>
<dbReference type="Gene3D" id="3.30.470.20">
    <property type="entry name" value="ATP-grasp fold, B domain"/>
    <property type="match status" value="1"/>
</dbReference>
<dbReference type="InterPro" id="IPR005479">
    <property type="entry name" value="CPAse_ATP-bd"/>
</dbReference>
<dbReference type="Gene3D" id="3.30.1490.20">
    <property type="entry name" value="ATP-grasp fold, A domain"/>
    <property type="match status" value="1"/>
</dbReference>
<dbReference type="GO" id="GO:0005524">
    <property type="term" value="F:ATP binding"/>
    <property type="evidence" value="ECO:0007669"/>
    <property type="project" value="UniProtKB-UniRule"/>
</dbReference>
<dbReference type="AlphaFoldDB" id="A0AA46Z0V6"/>
<feature type="domain" description="ATP-grasp" evidence="5">
    <location>
        <begin position="107"/>
        <end position="304"/>
    </location>
</feature>
<evidence type="ECO:0000313" key="7">
    <source>
        <dbReference type="Proteomes" id="UP001156216"/>
    </source>
</evidence>
<dbReference type="GO" id="GO:0046872">
    <property type="term" value="F:metal ion binding"/>
    <property type="evidence" value="ECO:0007669"/>
    <property type="project" value="InterPro"/>
</dbReference>
<gene>
    <name evidence="6" type="ORF">KQP59_18430</name>
</gene>
<sequence length="399" mass="44875">MKKVLMLGGSLYQVYAIKEAVKMGYYVITCDYLPNNPGHQYAHEYYNVSTTDKEAIYELAKRLQVDGVVAYASDPAAPTAAYVCEKLGLPTSPYTSVEILSQKDLFRRYLAEHNFNVPKYVGCTSYTEALEEIKNLTLPVMIKPVDSSGSKGINKLTNVDQLKDFIEDALSYSREKRIIIEEFIEKDGYQISGDAFSVDGILKFHCFGNEYYSSSVVKDFAPLGECWPFQMKPEIITELEKDIQRLISELKMGTTAYNVEAILGKNGKLYILELGARSGGSLIPQITELATGVNMVKYVIKAALGEDCSEIEMSPARGYWSNYMLHSKQTGRFKEISFDENFARNNLVDCVTELKSGDNVHAFRDASDALGTLILKYSSKEEMFNVIENMDQFVHIIID</sequence>
<protein>
    <submittedName>
        <fullName evidence="6">ATP-grasp domain-containing protein</fullName>
    </submittedName>
</protein>